<name>A0A0R2BG11_SECCO</name>
<evidence type="ECO:0000256" key="1">
    <source>
        <dbReference type="ARBA" id="ARBA00022679"/>
    </source>
</evidence>
<keyword evidence="1" id="KW-0808">Transferase</keyword>
<dbReference type="PANTHER" id="PTHR43877:SF2">
    <property type="entry name" value="AMINOALKYLPHOSPHONATE N-ACETYLTRANSFERASE-RELATED"/>
    <property type="match status" value="1"/>
</dbReference>
<keyword evidence="4" id="KW-0378">Hydrolase</keyword>
<protein>
    <submittedName>
        <fullName evidence="4">Protease synthase and sporulation negative regulatory PAI 1 domain protein</fullName>
    </submittedName>
</protein>
<dbReference type="Gene3D" id="3.40.630.30">
    <property type="match status" value="1"/>
</dbReference>
<dbReference type="InterPro" id="IPR000182">
    <property type="entry name" value="GNAT_dom"/>
</dbReference>
<accession>A0A0R2BG11</accession>
<dbReference type="GO" id="GO:0016747">
    <property type="term" value="F:acyltransferase activity, transferring groups other than amino-acyl groups"/>
    <property type="evidence" value="ECO:0007669"/>
    <property type="project" value="InterPro"/>
</dbReference>
<feature type="domain" description="N-acetyltransferase" evidence="3">
    <location>
        <begin position="3"/>
        <end position="172"/>
    </location>
</feature>
<evidence type="ECO:0000256" key="2">
    <source>
        <dbReference type="ARBA" id="ARBA00023315"/>
    </source>
</evidence>
<keyword evidence="4" id="KW-0645">Protease</keyword>
<reference evidence="4 5" key="1">
    <citation type="journal article" date="2015" name="Genome Announc.">
        <title>Expanding the biotechnology potential of lactobacilli through comparative genomics of 213 strains and associated genera.</title>
        <authorList>
            <person name="Sun Z."/>
            <person name="Harris H.M."/>
            <person name="McCann A."/>
            <person name="Guo C."/>
            <person name="Argimon S."/>
            <person name="Zhang W."/>
            <person name="Yang X."/>
            <person name="Jeffery I.B."/>
            <person name="Cooney J.C."/>
            <person name="Kagawa T.F."/>
            <person name="Liu W."/>
            <person name="Song Y."/>
            <person name="Salvetti E."/>
            <person name="Wrobel A."/>
            <person name="Rasinkangas P."/>
            <person name="Parkhill J."/>
            <person name="Rea M.C."/>
            <person name="O'Sullivan O."/>
            <person name="Ritari J."/>
            <person name="Douillard F.P."/>
            <person name="Paul Ross R."/>
            <person name="Yang R."/>
            <person name="Briner A.E."/>
            <person name="Felis G.E."/>
            <person name="de Vos W.M."/>
            <person name="Barrangou R."/>
            <person name="Klaenhammer T.R."/>
            <person name="Caufield P.W."/>
            <person name="Cui Y."/>
            <person name="Zhang H."/>
            <person name="O'Toole P.W."/>
        </authorList>
    </citation>
    <scope>NUCLEOTIDE SEQUENCE [LARGE SCALE GENOMIC DNA]</scope>
    <source>
        <strain evidence="4 5">DSM 20515</strain>
    </source>
</reference>
<dbReference type="PATRIC" id="fig|1423733.4.peg.69"/>
<evidence type="ECO:0000313" key="5">
    <source>
        <dbReference type="Proteomes" id="UP000051845"/>
    </source>
</evidence>
<sequence length="174" mass="19713">MTTTLTPITINELSQLQALSIETYTNTFGAANTPEILQAYLDEAYNTKQLTVELTDPDSTFYFLIQDGQLAGYLKLNVNDGQSEPMGPDYLEVERIYLKPSFQHLGLGKTMITFAEKQAIQAHKSKVWLGVWEHNENAKAFYHRLGFEKVGAHTFYMGDDPQTDFMMSKALTED</sequence>
<dbReference type="RefSeq" id="WP_054760343.1">
    <property type="nucleotide sequence ID" value="NZ_AYYR01000001.1"/>
</dbReference>
<evidence type="ECO:0000313" key="4">
    <source>
        <dbReference type="EMBL" id="KRM78042.1"/>
    </source>
</evidence>
<evidence type="ECO:0000259" key="3">
    <source>
        <dbReference type="PROSITE" id="PS51186"/>
    </source>
</evidence>
<proteinExistence type="predicted"/>
<organism evidence="4 5">
    <name type="scientific">Secundilactobacillus collinoides DSM 20515 = JCM 1123</name>
    <dbReference type="NCBI Taxonomy" id="1423733"/>
    <lineage>
        <taxon>Bacteria</taxon>
        <taxon>Bacillati</taxon>
        <taxon>Bacillota</taxon>
        <taxon>Bacilli</taxon>
        <taxon>Lactobacillales</taxon>
        <taxon>Lactobacillaceae</taxon>
        <taxon>Secundilactobacillus</taxon>
    </lineage>
</organism>
<dbReference type="GO" id="GO:0008233">
    <property type="term" value="F:peptidase activity"/>
    <property type="evidence" value="ECO:0007669"/>
    <property type="project" value="UniProtKB-KW"/>
</dbReference>
<dbReference type="SUPFAM" id="SSF55729">
    <property type="entry name" value="Acyl-CoA N-acyltransferases (Nat)"/>
    <property type="match status" value="1"/>
</dbReference>
<dbReference type="AlphaFoldDB" id="A0A0R2BG11"/>
<dbReference type="CDD" id="cd04301">
    <property type="entry name" value="NAT_SF"/>
    <property type="match status" value="1"/>
</dbReference>
<dbReference type="Proteomes" id="UP000051845">
    <property type="component" value="Unassembled WGS sequence"/>
</dbReference>
<keyword evidence="2" id="KW-0012">Acyltransferase</keyword>
<dbReference type="STRING" id="33960.TY91_11950"/>
<dbReference type="PROSITE" id="PS51186">
    <property type="entry name" value="GNAT"/>
    <property type="match status" value="1"/>
</dbReference>
<dbReference type="EMBL" id="AYYR01000001">
    <property type="protein sequence ID" value="KRM78042.1"/>
    <property type="molecule type" value="Genomic_DNA"/>
</dbReference>
<comment type="caution">
    <text evidence="4">The sequence shown here is derived from an EMBL/GenBank/DDBJ whole genome shotgun (WGS) entry which is preliminary data.</text>
</comment>
<dbReference type="GO" id="GO:0006508">
    <property type="term" value="P:proteolysis"/>
    <property type="evidence" value="ECO:0007669"/>
    <property type="project" value="UniProtKB-KW"/>
</dbReference>
<dbReference type="InterPro" id="IPR016181">
    <property type="entry name" value="Acyl_CoA_acyltransferase"/>
</dbReference>
<gene>
    <name evidence="4" type="ORF">FC82_GL000068</name>
</gene>
<dbReference type="Pfam" id="PF00583">
    <property type="entry name" value="Acetyltransf_1"/>
    <property type="match status" value="1"/>
</dbReference>
<dbReference type="PANTHER" id="PTHR43877">
    <property type="entry name" value="AMINOALKYLPHOSPHONATE N-ACETYLTRANSFERASE-RELATED-RELATED"/>
    <property type="match status" value="1"/>
</dbReference>
<dbReference type="InterPro" id="IPR050832">
    <property type="entry name" value="Bact_Acetyltransf"/>
</dbReference>